<sequence length="337" mass="36756">MNFIKGGVKLKESKEELVKLLEDMLVIREFETKVQKHFAEGEIPGFVHLYLGEEAVAVGACSALKEDDFITSTHRGHGHLLARGGDLKKMMAEIFGKATGYNKGKGGSMHIADVSLGILGANGIVGAGLPIAAGSGISAQILDKDSVTICFFGDGASNRGTFHEAINMASVWDLPVVFVCENNLYGISMPQYTNDHRKGQNIQDVSDRAVAYGISGVTVDGNDVMAVNEAVVEAVKKARSGGGPSLIECKTYRHRGHFEGDPTVYRSDEEVERWKEKDPIDRFVKILKDQEILDDEGYKELRNEVKGRVEEALQFAQESPEPDPSEVTTDVYYGGAE</sequence>
<dbReference type="InterPro" id="IPR050642">
    <property type="entry name" value="PDH_E1_Alpha_Subunit"/>
</dbReference>
<dbReference type="AlphaFoldDB" id="A0AAW4WZZ1"/>
<evidence type="ECO:0000256" key="2">
    <source>
        <dbReference type="ARBA" id="ARBA00023002"/>
    </source>
</evidence>
<dbReference type="Proteomes" id="UP001199296">
    <property type="component" value="Unassembled WGS sequence"/>
</dbReference>
<feature type="domain" description="Dehydrogenase E1 component" evidence="5">
    <location>
        <begin position="23"/>
        <end position="324"/>
    </location>
</feature>
<name>A0AAW4WZZ1_9FIRM</name>
<dbReference type="Pfam" id="PF00676">
    <property type="entry name" value="E1_dh"/>
    <property type="match status" value="1"/>
</dbReference>
<evidence type="ECO:0000256" key="4">
    <source>
        <dbReference type="SAM" id="MobiDB-lite"/>
    </source>
</evidence>
<dbReference type="SUPFAM" id="SSF52518">
    <property type="entry name" value="Thiamin diphosphate-binding fold (THDP-binding)"/>
    <property type="match status" value="1"/>
</dbReference>
<dbReference type="GO" id="GO:0004739">
    <property type="term" value="F:pyruvate dehydrogenase (acetyl-transferring) activity"/>
    <property type="evidence" value="ECO:0007669"/>
    <property type="project" value="TreeGrafter"/>
</dbReference>
<keyword evidence="7" id="KW-1185">Reference proteome</keyword>
<evidence type="ECO:0000259" key="5">
    <source>
        <dbReference type="Pfam" id="PF00676"/>
    </source>
</evidence>
<organism evidence="6 7">
    <name type="scientific">Halanaerobium polyolivorans</name>
    <dbReference type="NCBI Taxonomy" id="2886943"/>
    <lineage>
        <taxon>Bacteria</taxon>
        <taxon>Bacillati</taxon>
        <taxon>Bacillota</taxon>
        <taxon>Clostridia</taxon>
        <taxon>Halanaerobiales</taxon>
        <taxon>Halanaerobiaceae</taxon>
        <taxon>Halanaerobium</taxon>
    </lineage>
</organism>
<comment type="caution">
    <text evidence="6">The sequence shown here is derived from an EMBL/GenBank/DDBJ whole genome shotgun (WGS) entry which is preliminary data.</text>
</comment>
<gene>
    <name evidence="6" type="ORF">LJ207_01935</name>
</gene>
<dbReference type="PANTHER" id="PTHR11516">
    <property type="entry name" value="PYRUVATE DEHYDROGENASE E1 COMPONENT, ALPHA SUBUNIT BACTERIAL AND ORGANELLAR"/>
    <property type="match status" value="1"/>
</dbReference>
<evidence type="ECO:0000313" key="7">
    <source>
        <dbReference type="Proteomes" id="UP001199296"/>
    </source>
</evidence>
<accession>A0AAW4WZZ1</accession>
<dbReference type="CDD" id="cd02000">
    <property type="entry name" value="TPP_E1_PDC_ADC_BCADC"/>
    <property type="match status" value="1"/>
</dbReference>
<evidence type="ECO:0000313" key="6">
    <source>
        <dbReference type="EMBL" id="MCC3144076.1"/>
    </source>
</evidence>
<dbReference type="PANTHER" id="PTHR11516:SF60">
    <property type="entry name" value="PYRUVATE DEHYDROGENASE E1 COMPONENT SUBUNIT ALPHA"/>
    <property type="match status" value="1"/>
</dbReference>
<keyword evidence="3" id="KW-0786">Thiamine pyrophosphate</keyword>
<dbReference type="Gene3D" id="3.40.50.970">
    <property type="match status" value="1"/>
</dbReference>
<feature type="region of interest" description="Disordered" evidence="4">
    <location>
        <begin position="315"/>
        <end position="337"/>
    </location>
</feature>
<evidence type="ECO:0000256" key="3">
    <source>
        <dbReference type="ARBA" id="ARBA00023052"/>
    </source>
</evidence>
<protein>
    <submittedName>
        <fullName evidence="6">Thiamine pyrophosphate-dependent dehydrogenase E1 component subunit alpha</fullName>
    </submittedName>
</protein>
<reference evidence="6 7" key="1">
    <citation type="submission" date="2021-10" db="EMBL/GenBank/DDBJ databases">
        <authorList>
            <person name="Grouzdev D.S."/>
            <person name="Pantiukh K.S."/>
            <person name="Krutkina M.S."/>
        </authorList>
    </citation>
    <scope>NUCLEOTIDE SEQUENCE [LARGE SCALE GENOMIC DNA]</scope>
    <source>
        <strain evidence="6 7">Z-7514</strain>
    </source>
</reference>
<evidence type="ECO:0000256" key="1">
    <source>
        <dbReference type="ARBA" id="ARBA00001964"/>
    </source>
</evidence>
<proteinExistence type="predicted"/>
<dbReference type="InterPro" id="IPR001017">
    <property type="entry name" value="DH_E1"/>
</dbReference>
<dbReference type="InterPro" id="IPR029061">
    <property type="entry name" value="THDP-binding"/>
</dbReference>
<dbReference type="GO" id="GO:0006086">
    <property type="term" value="P:pyruvate decarboxylation to acetyl-CoA"/>
    <property type="evidence" value="ECO:0007669"/>
    <property type="project" value="TreeGrafter"/>
</dbReference>
<dbReference type="EMBL" id="JAJFAT010000002">
    <property type="protein sequence ID" value="MCC3144076.1"/>
    <property type="molecule type" value="Genomic_DNA"/>
</dbReference>
<comment type="cofactor">
    <cofactor evidence="1">
        <name>thiamine diphosphate</name>
        <dbReference type="ChEBI" id="CHEBI:58937"/>
    </cofactor>
</comment>
<keyword evidence="2" id="KW-0560">Oxidoreductase</keyword>